<evidence type="ECO:0000256" key="1">
    <source>
        <dbReference type="ARBA" id="ARBA00023015"/>
    </source>
</evidence>
<dbReference type="CDD" id="cd00167">
    <property type="entry name" value="SANT"/>
    <property type="match status" value="2"/>
</dbReference>
<dbReference type="InterPro" id="IPR009057">
    <property type="entry name" value="Homeodomain-like_sf"/>
</dbReference>
<dbReference type="PROSITE" id="PS51294">
    <property type="entry name" value="HTH_MYB"/>
    <property type="match status" value="1"/>
</dbReference>
<dbReference type="GO" id="GO:0000978">
    <property type="term" value="F:RNA polymerase II cis-regulatory region sequence-specific DNA binding"/>
    <property type="evidence" value="ECO:0007669"/>
    <property type="project" value="TreeGrafter"/>
</dbReference>
<dbReference type="PANTHER" id="PTHR46621">
    <property type="entry name" value="SNRNA-ACTIVATING PROTEIN COMPLEX SUBUNIT 4"/>
    <property type="match status" value="1"/>
</dbReference>
<dbReference type="InterPro" id="IPR017930">
    <property type="entry name" value="Myb_dom"/>
</dbReference>
<keyword evidence="4" id="KW-0539">Nucleus</keyword>
<sequence>MPTGSIQFDYQSDDELNINSLANTARIHNSIPPPSFNLNFFTPLSQQQQSSFNKFNTQQILRRTNLSDLFDLNKDTLPFMDQNCTKEKTEGEHTRKLKLAPKWNIQEDQVLIRLIAQYGPKKWRFLSQKISQATGLPERQPDAVSQRWTRVINPDIQKTKWSIEEDTQLINIVKLASLKQWKEVAAKLPGRTDIQVRYRLIKLKPWLLSNQILSPDQLP</sequence>
<dbReference type="GO" id="GO:0019185">
    <property type="term" value="C:snRNA-activating protein complex"/>
    <property type="evidence" value="ECO:0007669"/>
    <property type="project" value="TreeGrafter"/>
</dbReference>
<evidence type="ECO:0000313" key="9">
    <source>
        <dbReference type="Proteomes" id="UP000018208"/>
    </source>
</evidence>
<dbReference type="Proteomes" id="UP000018208">
    <property type="component" value="Unassembled WGS sequence"/>
</dbReference>
<dbReference type="InterPro" id="IPR051575">
    <property type="entry name" value="Myb-like_DNA-bd"/>
</dbReference>
<dbReference type="Gene3D" id="1.10.10.60">
    <property type="entry name" value="Homeodomain-like"/>
    <property type="match status" value="2"/>
</dbReference>
<name>V6LPY6_9EUKA</name>
<evidence type="ECO:0000313" key="8">
    <source>
        <dbReference type="EMBL" id="KAH0570160.1"/>
    </source>
</evidence>
<keyword evidence="1" id="KW-0805">Transcription regulation</keyword>
<evidence type="ECO:0000259" key="5">
    <source>
        <dbReference type="PROSITE" id="PS50090"/>
    </source>
</evidence>
<dbReference type="SMART" id="SM00717">
    <property type="entry name" value="SANT"/>
    <property type="match status" value="2"/>
</dbReference>
<dbReference type="VEuPathDB" id="GiardiaDB:SS50377_28135"/>
<evidence type="ECO:0000313" key="7">
    <source>
        <dbReference type="EMBL" id="EST42819.1"/>
    </source>
</evidence>
<evidence type="ECO:0000256" key="2">
    <source>
        <dbReference type="ARBA" id="ARBA00023125"/>
    </source>
</evidence>
<evidence type="ECO:0000259" key="6">
    <source>
        <dbReference type="PROSITE" id="PS51294"/>
    </source>
</evidence>
<dbReference type="SUPFAM" id="SSF46689">
    <property type="entry name" value="Homeodomain-like"/>
    <property type="match status" value="2"/>
</dbReference>
<feature type="domain" description="Myb-like" evidence="5">
    <location>
        <begin position="153"/>
        <end position="204"/>
    </location>
</feature>
<dbReference type="AlphaFoldDB" id="V6LPY6"/>
<evidence type="ECO:0000256" key="3">
    <source>
        <dbReference type="ARBA" id="ARBA00023163"/>
    </source>
</evidence>
<dbReference type="OrthoDB" id="2143914at2759"/>
<reference evidence="8" key="2">
    <citation type="submission" date="2020-12" db="EMBL/GenBank/DDBJ databases">
        <title>New Spironucleus salmonicida genome in near-complete chromosomes.</title>
        <authorList>
            <person name="Xu F."/>
            <person name="Kurt Z."/>
            <person name="Jimenez-Gonzalez A."/>
            <person name="Astvaldsson A."/>
            <person name="Andersson J.O."/>
            <person name="Svard S.G."/>
        </authorList>
    </citation>
    <scope>NUCLEOTIDE SEQUENCE</scope>
    <source>
        <strain evidence="8">ATCC 50377</strain>
    </source>
</reference>
<evidence type="ECO:0000256" key="4">
    <source>
        <dbReference type="ARBA" id="ARBA00023242"/>
    </source>
</evidence>
<keyword evidence="3" id="KW-0804">Transcription</keyword>
<dbReference type="PROSITE" id="PS50090">
    <property type="entry name" value="MYB_LIKE"/>
    <property type="match status" value="2"/>
</dbReference>
<organism evidence="7">
    <name type="scientific">Spironucleus salmonicida</name>
    <dbReference type="NCBI Taxonomy" id="348837"/>
    <lineage>
        <taxon>Eukaryota</taxon>
        <taxon>Metamonada</taxon>
        <taxon>Diplomonadida</taxon>
        <taxon>Hexamitidae</taxon>
        <taxon>Hexamitinae</taxon>
        <taxon>Spironucleus</taxon>
    </lineage>
</organism>
<protein>
    <submittedName>
        <fullName evidence="7">Myb-like DNA-binding domain-containing protein</fullName>
    </submittedName>
</protein>
<dbReference type="EMBL" id="AUWU02000008">
    <property type="protein sequence ID" value="KAH0570160.1"/>
    <property type="molecule type" value="Genomic_DNA"/>
</dbReference>
<dbReference type="GO" id="GO:0001006">
    <property type="term" value="F:RNA polymerase III type 3 promoter sequence-specific DNA binding"/>
    <property type="evidence" value="ECO:0007669"/>
    <property type="project" value="TreeGrafter"/>
</dbReference>
<feature type="domain" description="Myb-like" evidence="5">
    <location>
        <begin position="102"/>
        <end position="152"/>
    </location>
</feature>
<reference evidence="7 8" key="1">
    <citation type="journal article" date="2014" name="PLoS Genet.">
        <title>The Genome of Spironucleus salmonicida Highlights a Fish Pathogen Adapted to Fluctuating Environments.</title>
        <authorList>
            <person name="Xu F."/>
            <person name="Jerlstrom-Hultqvist J."/>
            <person name="Einarsson E."/>
            <person name="Astvaldsson A."/>
            <person name="Svard S.G."/>
            <person name="Andersson J.O."/>
        </authorList>
    </citation>
    <scope>NUCLEOTIDE SEQUENCE</scope>
    <source>
        <strain evidence="8">ATCC 50377</strain>
    </source>
</reference>
<dbReference type="PANTHER" id="PTHR46621:SF1">
    <property type="entry name" value="SNRNA-ACTIVATING PROTEIN COMPLEX SUBUNIT 4"/>
    <property type="match status" value="1"/>
</dbReference>
<keyword evidence="2 7" id="KW-0238">DNA-binding</keyword>
<dbReference type="EMBL" id="KI546154">
    <property type="protein sequence ID" value="EST42819.1"/>
    <property type="molecule type" value="Genomic_DNA"/>
</dbReference>
<accession>V6LPY6</accession>
<proteinExistence type="predicted"/>
<keyword evidence="9" id="KW-1185">Reference proteome</keyword>
<dbReference type="Pfam" id="PF13921">
    <property type="entry name" value="Myb_DNA-bind_6"/>
    <property type="match status" value="1"/>
</dbReference>
<dbReference type="GO" id="GO:0042795">
    <property type="term" value="P:snRNA transcription by RNA polymerase II"/>
    <property type="evidence" value="ECO:0007669"/>
    <property type="project" value="TreeGrafter"/>
</dbReference>
<gene>
    <name evidence="7" type="ORF">SS50377_17588</name>
    <name evidence="8" type="ORF">SS50377_28135</name>
</gene>
<dbReference type="GO" id="GO:0042796">
    <property type="term" value="P:snRNA transcription by RNA polymerase III"/>
    <property type="evidence" value="ECO:0007669"/>
    <property type="project" value="TreeGrafter"/>
</dbReference>
<feature type="domain" description="HTH myb-type" evidence="6">
    <location>
        <begin position="153"/>
        <end position="208"/>
    </location>
</feature>
<dbReference type="InterPro" id="IPR001005">
    <property type="entry name" value="SANT/Myb"/>
</dbReference>